<dbReference type="InterPro" id="IPR026816">
    <property type="entry name" value="Flavodoxin_dom"/>
</dbReference>
<dbReference type="GO" id="GO:0006783">
    <property type="term" value="P:heme biosynthetic process"/>
    <property type="evidence" value="ECO:0007669"/>
    <property type="project" value="TreeGrafter"/>
</dbReference>
<dbReference type="AlphaFoldDB" id="A0A4P8IFD7"/>
<dbReference type="RefSeq" id="WP_137328006.1">
    <property type="nucleotide sequence ID" value="NZ_CP040058.1"/>
</dbReference>
<dbReference type="GO" id="GO:0010181">
    <property type="term" value="F:FMN binding"/>
    <property type="evidence" value="ECO:0007669"/>
    <property type="project" value="TreeGrafter"/>
</dbReference>
<feature type="domain" description="Flavodoxin" evidence="1">
    <location>
        <begin position="6"/>
        <end position="143"/>
    </location>
</feature>
<organism evidence="2 3">
    <name type="scientific">Anaerostipes rhamnosivorans</name>
    <dbReference type="NCBI Taxonomy" id="1229621"/>
    <lineage>
        <taxon>Bacteria</taxon>
        <taxon>Bacillati</taxon>
        <taxon>Bacillota</taxon>
        <taxon>Clostridia</taxon>
        <taxon>Lachnospirales</taxon>
        <taxon>Lachnospiraceae</taxon>
        <taxon>Anaerostipes</taxon>
    </lineage>
</organism>
<sequence>MKKTAVIYSSVYGSTKEYAHWIAESLSADLYENKNLDASVLKPYDLLIYGGGLYAGGVSGISLISKHPELIRDKKVFVFTCGVADPKDPKNVEHILSSLDSVFSAELKQLISFYHLRGRMNYDLLKPKHRLMMWMMKKMLLKKKPEERTEEDNGILDTYGAVADFVDRDSISPIIEEAKL</sequence>
<dbReference type="PANTHER" id="PTHR38030">
    <property type="entry name" value="PROTOPORPHYRINOGEN IX DEHYDROGENASE [MENAQUINONE]"/>
    <property type="match status" value="1"/>
</dbReference>
<keyword evidence="3" id="KW-1185">Reference proteome</keyword>
<evidence type="ECO:0000259" key="1">
    <source>
        <dbReference type="Pfam" id="PF12724"/>
    </source>
</evidence>
<gene>
    <name evidence="2" type="ORF">AR1Y2_1020</name>
</gene>
<evidence type="ECO:0000313" key="2">
    <source>
        <dbReference type="EMBL" id="QCP34474.1"/>
    </source>
</evidence>
<dbReference type="InterPro" id="IPR029039">
    <property type="entry name" value="Flavoprotein-like_sf"/>
</dbReference>
<dbReference type="Proteomes" id="UP000298653">
    <property type="component" value="Chromosome"/>
</dbReference>
<reference evidence="2 3" key="1">
    <citation type="submission" date="2019-05" db="EMBL/GenBank/DDBJ databases">
        <title>Complete genome sequencing of Anaerostipes rhamnosivorans.</title>
        <authorList>
            <person name="Bui T.P.N."/>
            <person name="de Vos W.M."/>
        </authorList>
    </citation>
    <scope>NUCLEOTIDE SEQUENCE [LARGE SCALE GENOMIC DNA]</scope>
    <source>
        <strain evidence="2 3">1y2</strain>
    </source>
</reference>
<dbReference type="PANTHER" id="PTHR38030:SF2">
    <property type="entry name" value="PROTOPORPHYRINOGEN IX DEHYDROGENASE [QUINONE]"/>
    <property type="match status" value="1"/>
</dbReference>
<dbReference type="OrthoDB" id="2146857at2"/>
<dbReference type="EMBL" id="CP040058">
    <property type="protein sequence ID" value="QCP34474.1"/>
    <property type="molecule type" value="Genomic_DNA"/>
</dbReference>
<dbReference type="InterPro" id="IPR052200">
    <property type="entry name" value="Protoporphyrinogen_IX_DH"/>
</dbReference>
<accession>A0A4P8IFD7</accession>
<dbReference type="KEGG" id="arf:AR1Y2_1020"/>
<dbReference type="Gene3D" id="3.40.50.360">
    <property type="match status" value="1"/>
</dbReference>
<dbReference type="SUPFAM" id="SSF52218">
    <property type="entry name" value="Flavoproteins"/>
    <property type="match status" value="1"/>
</dbReference>
<dbReference type="GO" id="GO:0070819">
    <property type="term" value="F:menaquinone-dependent protoporphyrinogen oxidase activity"/>
    <property type="evidence" value="ECO:0007669"/>
    <property type="project" value="TreeGrafter"/>
</dbReference>
<proteinExistence type="predicted"/>
<name>A0A4P8IFD7_9FIRM</name>
<dbReference type="Pfam" id="PF12724">
    <property type="entry name" value="Flavodoxin_5"/>
    <property type="match status" value="1"/>
</dbReference>
<evidence type="ECO:0000313" key="3">
    <source>
        <dbReference type="Proteomes" id="UP000298653"/>
    </source>
</evidence>
<protein>
    <recommendedName>
        <fullName evidence="1">Flavodoxin domain-containing protein</fullName>
    </recommendedName>
</protein>